<organism evidence="1 2">
    <name type="scientific">Pangasianodon hypophthalmus</name>
    <name type="common">Striped catfish</name>
    <name type="synonym">Helicophagus hypophthalmus</name>
    <dbReference type="NCBI Taxonomy" id="310915"/>
    <lineage>
        <taxon>Eukaryota</taxon>
        <taxon>Metazoa</taxon>
        <taxon>Chordata</taxon>
        <taxon>Craniata</taxon>
        <taxon>Vertebrata</taxon>
        <taxon>Euteleostomi</taxon>
        <taxon>Actinopterygii</taxon>
        <taxon>Neopterygii</taxon>
        <taxon>Teleostei</taxon>
        <taxon>Ostariophysi</taxon>
        <taxon>Siluriformes</taxon>
        <taxon>Pangasiidae</taxon>
        <taxon>Pangasianodon</taxon>
    </lineage>
</organism>
<evidence type="ECO:0000313" key="1">
    <source>
        <dbReference type="EMBL" id="KAB5543809.1"/>
    </source>
</evidence>
<protein>
    <submittedName>
        <fullName evidence="1">Uncharacterized protein</fullName>
    </submittedName>
</protein>
<comment type="caution">
    <text evidence="1">The sequence shown here is derived from an EMBL/GenBank/DDBJ whole genome shotgun (WGS) entry which is preliminary data.</text>
</comment>
<sequence length="91" mass="10589">MQNKRTDVRCVISGDLVELNHAIARARGDRPRWSDRAKQKELHDKSIRRKWRSEAWTRPRLRESAALPDKKLCVTSPAAPRRILIRSDCTS</sequence>
<reference evidence="1 2" key="1">
    <citation type="submission" date="2019-06" db="EMBL/GenBank/DDBJ databases">
        <title>A chromosome-scale genome assembly of the striped catfish, Pangasianodon hypophthalmus.</title>
        <authorList>
            <person name="Wen M."/>
            <person name="Zahm M."/>
            <person name="Roques C."/>
            <person name="Cabau C."/>
            <person name="Klopp C."/>
            <person name="Donnadieu C."/>
            <person name="Jouanno E."/>
            <person name="Avarre J.-C."/>
            <person name="Campet M."/>
            <person name="Ha T.T.T."/>
            <person name="Dugue R."/>
            <person name="Lampietro C."/>
            <person name="Louis A."/>
            <person name="Herpin A."/>
            <person name="Echchiki A."/>
            <person name="Berthelot C."/>
            <person name="Parey E."/>
            <person name="Roest-Crollius H."/>
            <person name="Braasch I."/>
            <person name="Postlethwait J."/>
            <person name="Bobe J."/>
            <person name="Montfort J."/>
            <person name="Bouchez O."/>
            <person name="Begum T."/>
            <person name="Schartl M."/>
            <person name="Guiguen Y."/>
        </authorList>
    </citation>
    <scope>NUCLEOTIDE SEQUENCE [LARGE SCALE GENOMIC DNA]</scope>
    <source>
        <strain evidence="1 2">Indonesia</strain>
        <tissue evidence="1">Blood</tissue>
    </source>
</reference>
<gene>
    <name evidence="1" type="ORF">PHYPO_G00083930</name>
</gene>
<dbReference type="AlphaFoldDB" id="A0A5N5LM47"/>
<dbReference type="Proteomes" id="UP000327468">
    <property type="component" value="Chromosome 17"/>
</dbReference>
<keyword evidence="2" id="KW-1185">Reference proteome</keyword>
<proteinExistence type="predicted"/>
<accession>A0A5N5LM47</accession>
<name>A0A5N5LM47_PANHP</name>
<dbReference type="EMBL" id="VFJC01000018">
    <property type="protein sequence ID" value="KAB5543809.1"/>
    <property type="molecule type" value="Genomic_DNA"/>
</dbReference>
<evidence type="ECO:0000313" key="2">
    <source>
        <dbReference type="Proteomes" id="UP000327468"/>
    </source>
</evidence>